<accession>A0A2P7QU25</accession>
<dbReference type="CDD" id="cd00570">
    <property type="entry name" value="GST_N_family"/>
    <property type="match status" value="1"/>
</dbReference>
<dbReference type="PROSITE" id="PS00195">
    <property type="entry name" value="GLUTAREDOXIN_1"/>
    <property type="match status" value="1"/>
</dbReference>
<evidence type="ECO:0000313" key="3">
    <source>
        <dbReference type="Proteomes" id="UP000242181"/>
    </source>
</evidence>
<evidence type="ECO:0000313" key="2">
    <source>
        <dbReference type="EMBL" id="PSJ41461.1"/>
    </source>
</evidence>
<dbReference type="Pfam" id="PF13417">
    <property type="entry name" value="GST_N_3"/>
    <property type="match status" value="1"/>
</dbReference>
<dbReference type="EMBL" id="PXYH01000012">
    <property type="protein sequence ID" value="PSJ41461.1"/>
    <property type="molecule type" value="Genomic_DNA"/>
</dbReference>
<proteinExistence type="predicted"/>
<sequence>MSMFDWLKGADKPDASAPAVDSCERLALYQRAWCPYCQRVKAVIAELGLEITEYDTNEPEHLQALLAGGGQRMVPCLRIEQEPGHYYWLYESMDIIAYLRQHCGGQS</sequence>
<dbReference type="InterPro" id="IPR036249">
    <property type="entry name" value="Thioredoxin-like_sf"/>
</dbReference>
<feature type="domain" description="GST N-terminal" evidence="1">
    <location>
        <begin position="24"/>
        <end position="107"/>
    </location>
</feature>
<dbReference type="RefSeq" id="WP_106453579.1">
    <property type="nucleotide sequence ID" value="NZ_PXYH01000012.1"/>
</dbReference>
<comment type="caution">
    <text evidence="2">The sequence shown here is derived from an EMBL/GenBank/DDBJ whole genome shotgun (WGS) entry which is preliminary data.</text>
</comment>
<keyword evidence="3" id="KW-1185">Reference proteome</keyword>
<reference evidence="2 3" key="1">
    <citation type="submission" date="2018-03" db="EMBL/GenBank/DDBJ databases">
        <title>The draft genome of Zobellella taiwanensis JCM 13381.</title>
        <authorList>
            <person name="Liu L."/>
            <person name="Li L."/>
            <person name="Wang T."/>
            <person name="Zhang X."/>
            <person name="Liang L."/>
        </authorList>
    </citation>
    <scope>NUCLEOTIDE SEQUENCE [LARGE SCALE GENOMIC DNA]</scope>
    <source>
        <strain evidence="2 3">JCM 13381</strain>
    </source>
</reference>
<organism evidence="2 3">
    <name type="scientific">Zobellella taiwanensis</name>
    <dbReference type="NCBI Taxonomy" id="347535"/>
    <lineage>
        <taxon>Bacteria</taxon>
        <taxon>Pseudomonadati</taxon>
        <taxon>Pseudomonadota</taxon>
        <taxon>Gammaproteobacteria</taxon>
        <taxon>Aeromonadales</taxon>
        <taxon>Aeromonadaceae</taxon>
        <taxon>Zobellella</taxon>
    </lineage>
</organism>
<dbReference type="Gene3D" id="3.40.30.10">
    <property type="entry name" value="Glutaredoxin"/>
    <property type="match status" value="1"/>
</dbReference>
<name>A0A2P7QU25_9GAMM</name>
<dbReference type="SUPFAM" id="SSF52833">
    <property type="entry name" value="Thioredoxin-like"/>
    <property type="match status" value="1"/>
</dbReference>
<dbReference type="Proteomes" id="UP000242181">
    <property type="component" value="Unassembled WGS sequence"/>
</dbReference>
<dbReference type="AlphaFoldDB" id="A0A2P7QU25"/>
<dbReference type="PROSITE" id="PS51354">
    <property type="entry name" value="GLUTAREDOXIN_2"/>
    <property type="match status" value="1"/>
</dbReference>
<evidence type="ECO:0000259" key="1">
    <source>
        <dbReference type="PROSITE" id="PS50404"/>
    </source>
</evidence>
<dbReference type="InterPro" id="IPR011767">
    <property type="entry name" value="GLR_AS"/>
</dbReference>
<dbReference type="InterPro" id="IPR004045">
    <property type="entry name" value="Glutathione_S-Trfase_N"/>
</dbReference>
<protein>
    <submittedName>
        <fullName evidence="2">Glutaredoxin</fullName>
    </submittedName>
</protein>
<dbReference type="OrthoDB" id="9793736at2"/>
<gene>
    <name evidence="2" type="ORF">C7I36_09980</name>
</gene>
<dbReference type="PROSITE" id="PS50404">
    <property type="entry name" value="GST_NTER"/>
    <property type="match status" value="1"/>
</dbReference>